<name>A0AAE0JU37_9PEZI</name>
<organism evidence="1 2">
    <name type="scientific">Lasiosphaeria ovina</name>
    <dbReference type="NCBI Taxonomy" id="92902"/>
    <lineage>
        <taxon>Eukaryota</taxon>
        <taxon>Fungi</taxon>
        <taxon>Dikarya</taxon>
        <taxon>Ascomycota</taxon>
        <taxon>Pezizomycotina</taxon>
        <taxon>Sordariomycetes</taxon>
        <taxon>Sordariomycetidae</taxon>
        <taxon>Sordariales</taxon>
        <taxon>Lasiosphaeriaceae</taxon>
        <taxon>Lasiosphaeria</taxon>
    </lineage>
</organism>
<dbReference type="EMBL" id="JAULSN010000012">
    <property type="protein sequence ID" value="KAK3361151.1"/>
    <property type="molecule type" value="Genomic_DNA"/>
</dbReference>
<evidence type="ECO:0000313" key="1">
    <source>
        <dbReference type="EMBL" id="KAK3361151.1"/>
    </source>
</evidence>
<dbReference type="AlphaFoldDB" id="A0AAE0JU37"/>
<sequence>MALTSYEESPVTLVESLQIPDTPYMYAPDLGDEKRTDQDGRQYGLPIAAESYLNERWKDFVIPGPISSFAYADRVKIIQDLLDALAALDSELQTIESAEKQHWKTWDENQKELAEWNVRLSRNHFIGLKRKWARFRYAFSSRRGYAYDIHWTSLAMKRHPLLVRKRNLFEGARQQLQELNEREAVVMKMRENRTRLEKLWDPDFLRGEELVGRMYGRELTKMRSVMWESRRQKEAVEIS</sequence>
<protein>
    <submittedName>
        <fullName evidence="1">Uncharacterized protein</fullName>
    </submittedName>
</protein>
<reference evidence="1" key="2">
    <citation type="submission" date="2023-06" db="EMBL/GenBank/DDBJ databases">
        <authorList>
            <consortium name="Lawrence Berkeley National Laboratory"/>
            <person name="Haridas S."/>
            <person name="Hensen N."/>
            <person name="Bonometti L."/>
            <person name="Westerberg I."/>
            <person name="Brannstrom I.O."/>
            <person name="Guillou S."/>
            <person name="Cros-Aarteil S."/>
            <person name="Calhoun S."/>
            <person name="Kuo A."/>
            <person name="Mondo S."/>
            <person name="Pangilinan J."/>
            <person name="Riley R."/>
            <person name="Labutti K."/>
            <person name="Andreopoulos B."/>
            <person name="Lipzen A."/>
            <person name="Chen C."/>
            <person name="Yanf M."/>
            <person name="Daum C."/>
            <person name="Ng V."/>
            <person name="Clum A."/>
            <person name="Steindorff A."/>
            <person name="Ohm R."/>
            <person name="Martin F."/>
            <person name="Silar P."/>
            <person name="Natvig D."/>
            <person name="Lalanne C."/>
            <person name="Gautier V."/>
            <person name="Ament-Velasquez S.L."/>
            <person name="Kruys A."/>
            <person name="Hutchinson M.I."/>
            <person name="Powell A.J."/>
            <person name="Barry K."/>
            <person name="Miller A.N."/>
            <person name="Grigoriev I.V."/>
            <person name="Debuchy R."/>
            <person name="Gladieux P."/>
            <person name="Thoren M.H."/>
            <person name="Johannesson H."/>
        </authorList>
    </citation>
    <scope>NUCLEOTIDE SEQUENCE</scope>
    <source>
        <strain evidence="1">CBS 958.72</strain>
    </source>
</reference>
<comment type="caution">
    <text evidence="1">The sequence shown here is derived from an EMBL/GenBank/DDBJ whole genome shotgun (WGS) entry which is preliminary data.</text>
</comment>
<evidence type="ECO:0000313" key="2">
    <source>
        <dbReference type="Proteomes" id="UP001287356"/>
    </source>
</evidence>
<dbReference type="Proteomes" id="UP001287356">
    <property type="component" value="Unassembled WGS sequence"/>
</dbReference>
<accession>A0AAE0JU37</accession>
<reference evidence="1" key="1">
    <citation type="journal article" date="2023" name="Mol. Phylogenet. Evol.">
        <title>Genome-scale phylogeny and comparative genomics of the fungal order Sordariales.</title>
        <authorList>
            <person name="Hensen N."/>
            <person name="Bonometti L."/>
            <person name="Westerberg I."/>
            <person name="Brannstrom I.O."/>
            <person name="Guillou S."/>
            <person name="Cros-Aarteil S."/>
            <person name="Calhoun S."/>
            <person name="Haridas S."/>
            <person name="Kuo A."/>
            <person name="Mondo S."/>
            <person name="Pangilinan J."/>
            <person name="Riley R."/>
            <person name="LaButti K."/>
            <person name="Andreopoulos B."/>
            <person name="Lipzen A."/>
            <person name="Chen C."/>
            <person name="Yan M."/>
            <person name="Daum C."/>
            <person name="Ng V."/>
            <person name="Clum A."/>
            <person name="Steindorff A."/>
            <person name="Ohm R.A."/>
            <person name="Martin F."/>
            <person name="Silar P."/>
            <person name="Natvig D.O."/>
            <person name="Lalanne C."/>
            <person name="Gautier V."/>
            <person name="Ament-Velasquez S.L."/>
            <person name="Kruys A."/>
            <person name="Hutchinson M.I."/>
            <person name="Powell A.J."/>
            <person name="Barry K."/>
            <person name="Miller A.N."/>
            <person name="Grigoriev I.V."/>
            <person name="Debuchy R."/>
            <person name="Gladieux P."/>
            <person name="Hiltunen Thoren M."/>
            <person name="Johannesson H."/>
        </authorList>
    </citation>
    <scope>NUCLEOTIDE SEQUENCE</scope>
    <source>
        <strain evidence="1">CBS 958.72</strain>
    </source>
</reference>
<gene>
    <name evidence="1" type="ORF">B0T24DRAFT_642459</name>
</gene>
<proteinExistence type="predicted"/>
<keyword evidence="2" id="KW-1185">Reference proteome</keyword>